<reference evidence="3" key="1">
    <citation type="thesis" date="2020" institute="ProQuest LLC" country="789 East Eisenhower Parkway, Ann Arbor, MI, USA">
        <title>Comparative Genomics and Chromosome Evolution.</title>
        <authorList>
            <person name="Mudd A.B."/>
        </authorList>
    </citation>
    <scope>NUCLEOTIDE SEQUENCE</scope>
    <source>
        <strain evidence="3">237g6f4</strain>
        <tissue evidence="3">Blood</tissue>
    </source>
</reference>
<dbReference type="InterPro" id="IPR031984">
    <property type="entry name" value="SLC3A2_N"/>
</dbReference>
<evidence type="ECO:0000259" key="2">
    <source>
        <dbReference type="Pfam" id="PF16028"/>
    </source>
</evidence>
<keyword evidence="1" id="KW-1133">Transmembrane helix</keyword>
<keyword evidence="4" id="KW-1185">Reference proteome</keyword>
<organism evidence="3 4">
    <name type="scientific">Engystomops pustulosus</name>
    <name type="common">Tungara frog</name>
    <name type="synonym">Physalaemus pustulosus</name>
    <dbReference type="NCBI Taxonomy" id="76066"/>
    <lineage>
        <taxon>Eukaryota</taxon>
        <taxon>Metazoa</taxon>
        <taxon>Chordata</taxon>
        <taxon>Craniata</taxon>
        <taxon>Vertebrata</taxon>
        <taxon>Euteleostomi</taxon>
        <taxon>Amphibia</taxon>
        <taxon>Batrachia</taxon>
        <taxon>Anura</taxon>
        <taxon>Neobatrachia</taxon>
        <taxon>Hyloidea</taxon>
        <taxon>Leptodactylidae</taxon>
        <taxon>Leiuperinae</taxon>
        <taxon>Engystomops</taxon>
    </lineage>
</organism>
<dbReference type="Pfam" id="PF16028">
    <property type="entry name" value="SLC3A2_N"/>
    <property type="match status" value="1"/>
</dbReference>
<sequence>MVPAGMESQPLLGTHRAQQDTRFWVCVRRTLLILFWAAYITVVVFAVVLVIQAYHPPPPSAWHQRRVICRNTGPQQTGVTARIQAASVLGCGGLILSQDEVGEPGVKALVEEAQRYGVRTVLEVPLLEKYSRQQVQRLKDTARSWLQDGVSAFWLSGERRTTIMMVRGSQQKEAWL</sequence>
<feature type="domain" description="Solute carrier family 3 member 2 N-terminal" evidence="2">
    <location>
        <begin position="21"/>
        <end position="65"/>
    </location>
</feature>
<evidence type="ECO:0000313" key="3">
    <source>
        <dbReference type="EMBL" id="KAG8537832.1"/>
    </source>
</evidence>
<dbReference type="AlphaFoldDB" id="A0AAV6YKW5"/>
<protein>
    <recommendedName>
        <fullName evidence="2">Solute carrier family 3 member 2 N-terminal domain-containing protein</fullName>
    </recommendedName>
</protein>
<proteinExistence type="predicted"/>
<evidence type="ECO:0000313" key="4">
    <source>
        <dbReference type="Proteomes" id="UP000824782"/>
    </source>
</evidence>
<name>A0AAV6YKW5_ENGPU</name>
<dbReference type="EMBL" id="WNYA01026202">
    <property type="protein sequence ID" value="KAG8537832.1"/>
    <property type="molecule type" value="Genomic_DNA"/>
</dbReference>
<feature type="transmembrane region" description="Helical" evidence="1">
    <location>
        <begin position="31"/>
        <end position="54"/>
    </location>
</feature>
<gene>
    <name evidence="3" type="ORF">GDO81_023738</name>
</gene>
<comment type="caution">
    <text evidence="3">The sequence shown here is derived from an EMBL/GenBank/DDBJ whole genome shotgun (WGS) entry which is preliminary data.</text>
</comment>
<dbReference type="Proteomes" id="UP000824782">
    <property type="component" value="Unassembled WGS sequence"/>
</dbReference>
<evidence type="ECO:0000256" key="1">
    <source>
        <dbReference type="SAM" id="Phobius"/>
    </source>
</evidence>
<keyword evidence="1" id="KW-0472">Membrane</keyword>
<accession>A0AAV6YKW5</accession>
<keyword evidence="1" id="KW-0812">Transmembrane</keyword>